<comment type="caution">
    <text evidence="1">The sequence shown here is derived from an EMBL/GenBank/DDBJ whole genome shotgun (WGS) entry which is preliminary data.</text>
</comment>
<dbReference type="Proteomes" id="UP001054837">
    <property type="component" value="Unassembled WGS sequence"/>
</dbReference>
<sequence length="66" mass="7496">MEYKQMLFVPRALDAYRLLSGLNCSEMKKRCICSCVRIARFPTTERRKPLIVTALDVSPPGYLSSA</sequence>
<keyword evidence="2" id="KW-1185">Reference proteome</keyword>
<evidence type="ECO:0000313" key="2">
    <source>
        <dbReference type="Proteomes" id="UP001054837"/>
    </source>
</evidence>
<accession>A0AAV4TB18</accession>
<dbReference type="AlphaFoldDB" id="A0AAV4TB18"/>
<proteinExistence type="predicted"/>
<name>A0AAV4TB18_9ARAC</name>
<reference evidence="1 2" key="1">
    <citation type="submission" date="2021-06" db="EMBL/GenBank/DDBJ databases">
        <title>Caerostris darwini draft genome.</title>
        <authorList>
            <person name="Kono N."/>
            <person name="Arakawa K."/>
        </authorList>
    </citation>
    <scope>NUCLEOTIDE SEQUENCE [LARGE SCALE GENOMIC DNA]</scope>
</reference>
<organism evidence="1 2">
    <name type="scientific">Caerostris darwini</name>
    <dbReference type="NCBI Taxonomy" id="1538125"/>
    <lineage>
        <taxon>Eukaryota</taxon>
        <taxon>Metazoa</taxon>
        <taxon>Ecdysozoa</taxon>
        <taxon>Arthropoda</taxon>
        <taxon>Chelicerata</taxon>
        <taxon>Arachnida</taxon>
        <taxon>Araneae</taxon>
        <taxon>Araneomorphae</taxon>
        <taxon>Entelegynae</taxon>
        <taxon>Araneoidea</taxon>
        <taxon>Araneidae</taxon>
        <taxon>Caerostris</taxon>
    </lineage>
</organism>
<protein>
    <submittedName>
        <fullName evidence="1">Uncharacterized protein</fullName>
    </submittedName>
</protein>
<gene>
    <name evidence="1" type="ORF">CDAR_27021</name>
</gene>
<dbReference type="EMBL" id="BPLQ01009321">
    <property type="protein sequence ID" value="GIY43300.1"/>
    <property type="molecule type" value="Genomic_DNA"/>
</dbReference>
<evidence type="ECO:0000313" key="1">
    <source>
        <dbReference type="EMBL" id="GIY43300.1"/>
    </source>
</evidence>